<dbReference type="GO" id="GO:1990961">
    <property type="term" value="P:xenobiotic detoxification by transmembrane export across the plasma membrane"/>
    <property type="evidence" value="ECO:0007669"/>
    <property type="project" value="InterPro"/>
</dbReference>
<evidence type="ECO:0000256" key="3">
    <source>
        <dbReference type="ARBA" id="ARBA00022448"/>
    </source>
</evidence>
<feature type="transmembrane region" description="Helical" evidence="8">
    <location>
        <begin position="93"/>
        <end position="110"/>
    </location>
</feature>
<evidence type="ECO:0000256" key="1">
    <source>
        <dbReference type="ARBA" id="ARBA00004651"/>
    </source>
</evidence>
<dbReference type="GO" id="GO:0042910">
    <property type="term" value="F:xenobiotic transmembrane transporter activity"/>
    <property type="evidence" value="ECO:0007669"/>
    <property type="project" value="InterPro"/>
</dbReference>
<keyword evidence="8" id="KW-0997">Cell inner membrane</keyword>
<feature type="transmembrane region" description="Helical" evidence="8">
    <location>
        <begin position="324"/>
        <end position="343"/>
    </location>
</feature>
<dbReference type="Gene3D" id="1.20.1720.10">
    <property type="entry name" value="Multidrug resistance protein D"/>
    <property type="match status" value="1"/>
</dbReference>
<dbReference type="EMBL" id="LN907867">
    <property type="protein sequence ID" value="CUU41616.1"/>
    <property type="molecule type" value="Genomic_DNA"/>
</dbReference>
<comment type="similarity">
    <text evidence="2 8">Belongs to the major facilitator superfamily. Bcr/CmlA family.</text>
</comment>
<feature type="transmembrane region" description="Helical" evidence="8">
    <location>
        <begin position="292"/>
        <end position="312"/>
    </location>
</feature>
<keyword evidence="5 8" id="KW-0812">Transmembrane</keyword>
<dbReference type="SUPFAM" id="SSF103473">
    <property type="entry name" value="MFS general substrate transporter"/>
    <property type="match status" value="1"/>
</dbReference>
<keyword evidence="11" id="KW-1185">Reference proteome</keyword>
<feature type="transmembrane region" description="Helical" evidence="8">
    <location>
        <begin position="349"/>
        <end position="376"/>
    </location>
</feature>
<dbReference type="NCBIfam" id="TIGR00710">
    <property type="entry name" value="efflux_Bcr_CflA"/>
    <property type="match status" value="1"/>
</dbReference>
<keyword evidence="6 8" id="KW-1133">Transmembrane helix</keyword>
<dbReference type="PATRIC" id="fig|1079.6.peg.1212"/>
<evidence type="ECO:0000256" key="6">
    <source>
        <dbReference type="ARBA" id="ARBA00022989"/>
    </source>
</evidence>
<feature type="domain" description="Major facilitator superfamily (MFS) profile" evidence="9">
    <location>
        <begin position="55"/>
        <end position="442"/>
    </location>
</feature>
<dbReference type="CDD" id="cd17320">
    <property type="entry name" value="MFS_MdfA_MDR_like"/>
    <property type="match status" value="1"/>
</dbReference>
<feature type="transmembrane region" description="Helical" evidence="8">
    <location>
        <begin position="53"/>
        <end position="73"/>
    </location>
</feature>
<dbReference type="PANTHER" id="PTHR23502">
    <property type="entry name" value="MAJOR FACILITATOR SUPERFAMILY"/>
    <property type="match status" value="1"/>
</dbReference>
<dbReference type="PANTHER" id="PTHR23502:SF132">
    <property type="entry name" value="POLYAMINE TRANSPORTER 2-RELATED"/>
    <property type="match status" value="1"/>
</dbReference>
<dbReference type="STRING" id="1079.BVIR_1166"/>
<dbReference type="PROSITE" id="PS50850">
    <property type="entry name" value="MFS"/>
    <property type="match status" value="1"/>
</dbReference>
<evidence type="ECO:0000256" key="4">
    <source>
        <dbReference type="ARBA" id="ARBA00022475"/>
    </source>
</evidence>
<dbReference type="FunFam" id="1.20.1720.10:FF:000005">
    <property type="entry name" value="Bcr/CflA family efflux transporter"/>
    <property type="match status" value="1"/>
</dbReference>
<comment type="subcellular location">
    <subcellularLocation>
        <location evidence="8">Cell inner membrane</location>
        <topology evidence="8">Multi-pass membrane protein</topology>
    </subcellularLocation>
    <subcellularLocation>
        <location evidence="1">Cell membrane</location>
        <topology evidence="1">Multi-pass membrane protein</topology>
    </subcellularLocation>
</comment>
<gene>
    <name evidence="10" type="primary">bcr</name>
    <name evidence="10" type="ORF">BVIRIDIS_06090</name>
</gene>
<keyword evidence="3 8" id="KW-0813">Transport</keyword>
<proteinExistence type="inferred from homology"/>
<evidence type="ECO:0000313" key="11">
    <source>
        <dbReference type="Proteomes" id="UP000065734"/>
    </source>
</evidence>
<dbReference type="GO" id="GO:0005886">
    <property type="term" value="C:plasma membrane"/>
    <property type="evidence" value="ECO:0007669"/>
    <property type="project" value="UniProtKB-SubCell"/>
</dbReference>
<feature type="transmembrane region" description="Helical" evidence="8">
    <location>
        <begin position="209"/>
        <end position="228"/>
    </location>
</feature>
<dbReference type="Proteomes" id="UP000065734">
    <property type="component" value="Chromosome I"/>
</dbReference>
<evidence type="ECO:0000256" key="8">
    <source>
        <dbReference type="RuleBase" id="RU365088"/>
    </source>
</evidence>
<dbReference type="InterPro" id="IPR004812">
    <property type="entry name" value="Efflux_drug-R_Bcr/CmlA"/>
</dbReference>
<feature type="transmembrane region" description="Helical" evidence="8">
    <location>
        <begin position="388"/>
        <end position="409"/>
    </location>
</feature>
<feature type="transmembrane region" description="Helical" evidence="8">
    <location>
        <begin position="122"/>
        <end position="140"/>
    </location>
</feature>
<evidence type="ECO:0000256" key="7">
    <source>
        <dbReference type="ARBA" id="ARBA00023136"/>
    </source>
</evidence>
<feature type="transmembrane region" description="Helical" evidence="8">
    <location>
        <begin position="179"/>
        <end position="203"/>
    </location>
</feature>
<evidence type="ECO:0000256" key="2">
    <source>
        <dbReference type="ARBA" id="ARBA00006236"/>
    </source>
</evidence>
<dbReference type="InterPro" id="IPR011701">
    <property type="entry name" value="MFS"/>
</dbReference>
<dbReference type="GO" id="GO:0015385">
    <property type="term" value="F:sodium:proton antiporter activity"/>
    <property type="evidence" value="ECO:0007669"/>
    <property type="project" value="TreeGrafter"/>
</dbReference>
<keyword evidence="7 8" id="KW-0472">Membrane</keyword>
<dbReference type="AlphaFoldDB" id="A0A0P0JFC5"/>
<dbReference type="Pfam" id="PF07690">
    <property type="entry name" value="MFS_1"/>
    <property type="match status" value="1"/>
</dbReference>
<feature type="transmembrane region" description="Helical" evidence="8">
    <location>
        <begin position="146"/>
        <end position="167"/>
    </location>
</feature>
<dbReference type="KEGG" id="bvr:BVIR_1166"/>
<feature type="transmembrane region" description="Helical" evidence="8">
    <location>
        <begin position="258"/>
        <end position="286"/>
    </location>
</feature>
<evidence type="ECO:0000256" key="5">
    <source>
        <dbReference type="ARBA" id="ARBA00022692"/>
    </source>
</evidence>
<evidence type="ECO:0000313" key="10">
    <source>
        <dbReference type="EMBL" id="CUU41616.1"/>
    </source>
</evidence>
<dbReference type="InterPro" id="IPR020846">
    <property type="entry name" value="MFS_dom"/>
</dbReference>
<sequence length="445" mass="45722">MSSMLEHGPEDVDAGAAPVYADGPAPNVAPRADDVEAVGAVAPAPAGAARHGWWMLGVLSLLMGFASISTDLYLPAMPAMGLSLRASAGTVEWTVSGYLVGFSLGQLLWGPVSDRHGRRLPVAIGIALFVIGSAGCALAGDVSSIIAWRIVQAVGASAGVVLSRAMVRDLYEGHRAAQMLSTLITVMAIAPLLGPIVGGQILVFAGWRAIFWTLVGVGLVTLVALITLPETLSDDRRSRDSLGRALGRYGELLRRPRLLGYAGAGGCLYAGMFAYIAGSPFAFIAYHRLPAQLYGLLFAAGIVGIMAANMINVRLLPRNGSDRLLTAGTVMAAASALVVALAAETDWGGLWGLAVPLFVFASSTGLIVANSIAGALSDFPKQAGTVSALVGAMQYGSGILGSGLVGAFADGTPRPMGWVIALFGVGSFLSARLLLTARPKRAGPA</sequence>
<evidence type="ECO:0000259" key="9">
    <source>
        <dbReference type="PROSITE" id="PS50850"/>
    </source>
</evidence>
<name>A0A0P0JFC5_BLAVI</name>
<protein>
    <recommendedName>
        <fullName evidence="8">Bcr/CflA family efflux transporter</fullName>
    </recommendedName>
</protein>
<accession>A0A0P0JFC5</accession>
<dbReference type="InterPro" id="IPR036259">
    <property type="entry name" value="MFS_trans_sf"/>
</dbReference>
<reference evidence="11" key="1">
    <citation type="journal article" date="2016" name="Genome Announc.">
        <title>Revised genome sequence of the purple photosynthetic bacterium Blastochloris viridis.</title>
        <authorList>
            <person name="Liu L.N."/>
            <person name="Faulkner M."/>
            <person name="Liu X."/>
            <person name="Huang F."/>
            <person name="Darby A.C."/>
            <person name="Hall N."/>
        </authorList>
    </citation>
    <scope>NUCLEOTIDE SEQUENCE [LARGE SCALE GENOMIC DNA]</scope>
    <source>
        <strain evidence="11">ATCC 19567 / DSM 133 / F</strain>
    </source>
</reference>
<keyword evidence="4" id="KW-1003">Cell membrane</keyword>
<organism evidence="10 11">
    <name type="scientific">Blastochloris viridis</name>
    <name type="common">Rhodopseudomonas viridis</name>
    <dbReference type="NCBI Taxonomy" id="1079"/>
    <lineage>
        <taxon>Bacteria</taxon>
        <taxon>Pseudomonadati</taxon>
        <taxon>Pseudomonadota</taxon>
        <taxon>Alphaproteobacteria</taxon>
        <taxon>Hyphomicrobiales</taxon>
        <taxon>Blastochloridaceae</taxon>
        <taxon>Blastochloris</taxon>
    </lineage>
</organism>
<feature type="transmembrane region" description="Helical" evidence="8">
    <location>
        <begin position="415"/>
        <end position="435"/>
    </location>
</feature>
<dbReference type="RefSeq" id="WP_236823722.1">
    <property type="nucleotide sequence ID" value="NZ_AP014854.2"/>
</dbReference>